<dbReference type="RefSeq" id="WP_274688674.1">
    <property type="nucleotide sequence ID" value="NZ_JAPMOU010000010.1"/>
</dbReference>
<dbReference type="SUPFAM" id="SSF52833">
    <property type="entry name" value="Thioredoxin-like"/>
    <property type="match status" value="1"/>
</dbReference>
<dbReference type="Gene3D" id="3.40.30.10">
    <property type="entry name" value="Glutaredoxin"/>
    <property type="match status" value="1"/>
</dbReference>
<dbReference type="Proteomes" id="UP001528823">
    <property type="component" value="Unassembled WGS sequence"/>
</dbReference>
<dbReference type="Pfam" id="PF01323">
    <property type="entry name" value="DSBA"/>
    <property type="match status" value="1"/>
</dbReference>
<sequence>MEVTYLFDPMCSWCWGFAPVIDKLSTMLEGRGQLCYRVGGLRAGQRQPLTPPLKQYILNHWQQVSEATGQPFNFAGALPEGFIYDTEPACRAVVVARQHFSDHLKALVEALQRSFYMDQLDITTPHGIKQAAIQAQLPVDTFMEAFFADEIKALTQQDFDLAYNLGIQGFPTLLYFDQQQWHVLVNGYMGWEQLQPLIEELLT</sequence>
<gene>
    <name evidence="2" type="ORF">ORQ98_10065</name>
</gene>
<dbReference type="PANTHER" id="PTHR13887:SF54">
    <property type="entry name" value="DSBA FAMILY PROTEIN"/>
    <property type="match status" value="1"/>
</dbReference>
<protein>
    <submittedName>
        <fullName evidence="2">DsbA family protein</fullName>
    </submittedName>
</protein>
<dbReference type="InterPro" id="IPR001853">
    <property type="entry name" value="DSBA-like_thioredoxin_dom"/>
</dbReference>
<feature type="domain" description="DSBA-like thioredoxin" evidence="1">
    <location>
        <begin position="3"/>
        <end position="195"/>
    </location>
</feature>
<comment type="caution">
    <text evidence="2">The sequence shown here is derived from an EMBL/GenBank/DDBJ whole genome shotgun (WGS) entry which is preliminary data.</text>
</comment>
<keyword evidence="3" id="KW-1185">Reference proteome</keyword>
<dbReference type="Gene3D" id="1.10.472.60">
    <property type="entry name" value="putative protein disulfide isomerase domain"/>
    <property type="match status" value="1"/>
</dbReference>
<evidence type="ECO:0000313" key="3">
    <source>
        <dbReference type="Proteomes" id="UP001528823"/>
    </source>
</evidence>
<dbReference type="EMBL" id="JAPMOU010000010">
    <property type="protein sequence ID" value="MDE1462319.1"/>
    <property type="molecule type" value="Genomic_DNA"/>
</dbReference>
<evidence type="ECO:0000313" key="2">
    <source>
        <dbReference type="EMBL" id="MDE1462319.1"/>
    </source>
</evidence>
<reference evidence="2 3" key="1">
    <citation type="submission" date="2022-11" db="EMBL/GenBank/DDBJ databases">
        <title>Spartinivicinus poritis sp. nov., isolated from scleractinian coral Porites lutea.</title>
        <authorList>
            <person name="Zhang G."/>
            <person name="Cai L."/>
            <person name="Wei Q."/>
        </authorList>
    </citation>
    <scope>NUCLEOTIDE SEQUENCE [LARGE SCALE GENOMIC DNA]</scope>
    <source>
        <strain evidence="2 3">A2-2</strain>
    </source>
</reference>
<accession>A0ABT5U7G9</accession>
<proteinExistence type="predicted"/>
<dbReference type="CDD" id="cd03025">
    <property type="entry name" value="DsbA_FrnE_like"/>
    <property type="match status" value="1"/>
</dbReference>
<dbReference type="PANTHER" id="PTHR13887">
    <property type="entry name" value="GLUTATHIONE S-TRANSFERASE KAPPA"/>
    <property type="match status" value="1"/>
</dbReference>
<name>A0ABT5U7G9_9GAMM</name>
<organism evidence="2 3">
    <name type="scientific">Spartinivicinus poritis</name>
    <dbReference type="NCBI Taxonomy" id="2994640"/>
    <lineage>
        <taxon>Bacteria</taxon>
        <taxon>Pseudomonadati</taxon>
        <taxon>Pseudomonadota</taxon>
        <taxon>Gammaproteobacteria</taxon>
        <taxon>Oceanospirillales</taxon>
        <taxon>Zooshikellaceae</taxon>
        <taxon>Spartinivicinus</taxon>
    </lineage>
</organism>
<evidence type="ECO:0000259" key="1">
    <source>
        <dbReference type="Pfam" id="PF01323"/>
    </source>
</evidence>
<dbReference type="InterPro" id="IPR036249">
    <property type="entry name" value="Thioredoxin-like_sf"/>
</dbReference>